<comment type="caution">
    <text evidence="1">Lacks conserved residue(s) required for the propagation of feature annotation.</text>
</comment>
<organism evidence="2 3">
    <name type="scientific">Paramuricea clavata</name>
    <name type="common">Red gorgonian</name>
    <name type="synonym">Violescent sea-whip</name>
    <dbReference type="NCBI Taxonomy" id="317549"/>
    <lineage>
        <taxon>Eukaryota</taxon>
        <taxon>Metazoa</taxon>
        <taxon>Cnidaria</taxon>
        <taxon>Anthozoa</taxon>
        <taxon>Octocorallia</taxon>
        <taxon>Malacalcyonacea</taxon>
        <taxon>Plexauridae</taxon>
        <taxon>Paramuricea</taxon>
    </lineage>
</organism>
<dbReference type="SUPFAM" id="SSF57196">
    <property type="entry name" value="EGF/Laminin"/>
    <property type="match status" value="1"/>
</dbReference>
<dbReference type="InterPro" id="IPR000742">
    <property type="entry name" value="EGF"/>
</dbReference>
<evidence type="ECO:0000256" key="1">
    <source>
        <dbReference type="PROSITE-ProRule" id="PRU00076"/>
    </source>
</evidence>
<reference evidence="2" key="1">
    <citation type="submission" date="2020-04" db="EMBL/GenBank/DDBJ databases">
        <authorList>
            <person name="Alioto T."/>
            <person name="Alioto T."/>
            <person name="Gomez Garrido J."/>
        </authorList>
    </citation>
    <scope>NUCLEOTIDE SEQUENCE</scope>
    <source>
        <strain evidence="2">A484AB</strain>
    </source>
</reference>
<accession>A0A6S7I4P1</accession>
<keyword evidence="1" id="KW-0245">EGF-like domain</keyword>
<keyword evidence="3" id="KW-1185">Reference proteome</keyword>
<proteinExistence type="predicted"/>
<protein>
    <submittedName>
        <fullName evidence="2">Dihydrolipoyllysine-residue acetyltransferase component 3 of pyruvate dehydrogenase complex</fullName>
    </submittedName>
</protein>
<dbReference type="OrthoDB" id="5965426at2759"/>
<dbReference type="Proteomes" id="UP001152795">
    <property type="component" value="Unassembled WGS sequence"/>
</dbReference>
<dbReference type="PROSITE" id="PS50026">
    <property type="entry name" value="EGF_3"/>
    <property type="match status" value="1"/>
</dbReference>
<keyword evidence="1" id="KW-1015">Disulfide bond</keyword>
<dbReference type="PROSITE" id="PS01186">
    <property type="entry name" value="EGF_2"/>
    <property type="match status" value="1"/>
</dbReference>
<dbReference type="AlphaFoldDB" id="A0A6S7I4P1"/>
<dbReference type="SUPFAM" id="SSF56496">
    <property type="entry name" value="Fibrinogen C-terminal domain-like"/>
    <property type="match status" value="1"/>
</dbReference>
<evidence type="ECO:0000313" key="3">
    <source>
        <dbReference type="Proteomes" id="UP001152795"/>
    </source>
</evidence>
<dbReference type="EMBL" id="CACRXK020006916">
    <property type="protein sequence ID" value="CAB4010820.1"/>
    <property type="molecule type" value="Genomic_DNA"/>
</dbReference>
<gene>
    <name evidence="2" type="ORF">PACLA_8A063511</name>
</gene>
<dbReference type="InterPro" id="IPR036056">
    <property type="entry name" value="Fibrinogen-like_C"/>
</dbReference>
<dbReference type="Gene3D" id="2.10.25.10">
    <property type="entry name" value="Laminin"/>
    <property type="match status" value="1"/>
</dbReference>
<feature type="disulfide bond" evidence="1">
    <location>
        <begin position="34"/>
        <end position="43"/>
    </location>
</feature>
<comment type="caution">
    <text evidence="2">The sequence shown here is derived from an EMBL/GenBank/DDBJ whole genome shotgun (WGS) entry which is preliminary data.</text>
</comment>
<name>A0A6S7I4P1_PARCT</name>
<keyword evidence="2" id="KW-0670">Pyruvate</keyword>
<sequence>MSSRKSSCAMEYCQNGGTAITISAWNKSRQRCICVPGYTGRYCQHVVKSCRRYSNSRTAGQYKVFDDNMNLFDVFCDFDSNSTTAWTLVQSYQLQNYHKFMKSFNLDNPINENTPRWDFYSLSKSRMESIRNDSSKWRITCEYDTEGVVYTDYMEGWNDIIDIMTYEQFSPSFVCSLDKHKIDYVDVRGQNCRNCTVPIIQAPYNPLHLDIYFSMCDFKPTKSLYCDSAGEDNFGRYLCTNPNHRCSFPTATTQTWFGSP</sequence>
<evidence type="ECO:0000313" key="2">
    <source>
        <dbReference type="EMBL" id="CAB4010820.1"/>
    </source>
</evidence>
<dbReference type="PROSITE" id="PS00022">
    <property type="entry name" value="EGF_1"/>
    <property type="match status" value="1"/>
</dbReference>